<dbReference type="AlphaFoldDB" id="A0A0M0LR30"/>
<protein>
    <recommendedName>
        <fullName evidence="3">IPT/TIG domain-containing protein</fullName>
    </recommendedName>
</protein>
<accession>A0A0M0LR30</accession>
<dbReference type="EMBL" id="JWZX01000332">
    <property type="protein sequence ID" value="KOO53208.1"/>
    <property type="molecule type" value="Genomic_DNA"/>
</dbReference>
<gene>
    <name evidence="1" type="ORF">Ctob_014752</name>
</gene>
<proteinExistence type="predicted"/>
<comment type="caution">
    <text evidence="1">The sequence shown here is derived from an EMBL/GenBank/DDBJ whole genome shotgun (WGS) entry which is preliminary data.</text>
</comment>
<evidence type="ECO:0000313" key="1">
    <source>
        <dbReference type="EMBL" id="KOO53208.1"/>
    </source>
</evidence>
<keyword evidence="2" id="KW-1185">Reference proteome</keyword>
<evidence type="ECO:0000313" key="2">
    <source>
        <dbReference type="Proteomes" id="UP000037460"/>
    </source>
</evidence>
<organism evidence="1 2">
    <name type="scientific">Chrysochromulina tobinii</name>
    <dbReference type="NCBI Taxonomy" id="1460289"/>
    <lineage>
        <taxon>Eukaryota</taxon>
        <taxon>Haptista</taxon>
        <taxon>Haptophyta</taxon>
        <taxon>Prymnesiophyceae</taxon>
        <taxon>Prymnesiales</taxon>
        <taxon>Chrysochromulinaceae</taxon>
        <taxon>Chrysochromulina</taxon>
    </lineage>
</organism>
<evidence type="ECO:0008006" key="3">
    <source>
        <dbReference type="Google" id="ProtNLM"/>
    </source>
</evidence>
<name>A0A0M0LR30_9EUKA</name>
<reference evidence="2" key="1">
    <citation type="journal article" date="2015" name="PLoS Genet.">
        <title>Genome Sequence and Transcriptome Analyses of Chrysochromulina tobin: Metabolic Tools for Enhanced Algal Fitness in the Prominent Order Prymnesiales (Haptophyceae).</title>
        <authorList>
            <person name="Hovde B.T."/>
            <person name="Deodato C.R."/>
            <person name="Hunsperger H.M."/>
            <person name="Ryken S.A."/>
            <person name="Yost W."/>
            <person name="Jha R.K."/>
            <person name="Patterson J."/>
            <person name="Monnat R.J. Jr."/>
            <person name="Barlow S.B."/>
            <person name="Starkenburg S.R."/>
            <person name="Cattolico R.A."/>
        </authorList>
    </citation>
    <scope>NUCLEOTIDE SEQUENCE</scope>
    <source>
        <strain evidence="2">CCMP291</strain>
    </source>
</reference>
<sequence>MSPLGAAKQAVRDLDRGLPSGADTSLSATWVPLVVFEPGVPPTLAALVPNYSKLAPYGNPAAVVLVGANFATSYGDLLCEIAALWAQQPAQRFGPPIFYNGSAIQCLVPPPPRDGSTGDVSLRASSDGGVSWSAPLNFTW</sequence>
<dbReference type="Proteomes" id="UP000037460">
    <property type="component" value="Unassembled WGS sequence"/>
</dbReference>